<evidence type="ECO:0000256" key="7">
    <source>
        <dbReference type="ARBA" id="ARBA00022982"/>
    </source>
</evidence>
<feature type="transmembrane region" description="Helical" evidence="12">
    <location>
        <begin position="21"/>
        <end position="43"/>
    </location>
</feature>
<comment type="subcellular location">
    <subcellularLocation>
        <location evidence="1">Cell membrane</location>
        <topology evidence="1">Multi-pass membrane protein</topology>
    </subcellularLocation>
</comment>
<evidence type="ECO:0000256" key="3">
    <source>
        <dbReference type="ARBA" id="ARBA00022475"/>
    </source>
</evidence>
<dbReference type="Pfam" id="PF01292">
    <property type="entry name" value="Ni_hydr_CYTB"/>
    <property type="match status" value="1"/>
</dbReference>
<keyword evidence="8 12" id="KW-1133">Transmembrane helix</keyword>
<dbReference type="InterPro" id="IPR016174">
    <property type="entry name" value="Di-haem_cyt_TM"/>
</dbReference>
<feature type="domain" description="Cytochrome b561 bacterial/Ni-hydrogenase" evidence="13">
    <location>
        <begin position="11"/>
        <end position="177"/>
    </location>
</feature>
<evidence type="ECO:0000256" key="8">
    <source>
        <dbReference type="ARBA" id="ARBA00022989"/>
    </source>
</evidence>
<evidence type="ECO:0000256" key="9">
    <source>
        <dbReference type="ARBA" id="ARBA00023004"/>
    </source>
</evidence>
<evidence type="ECO:0000256" key="4">
    <source>
        <dbReference type="ARBA" id="ARBA00022617"/>
    </source>
</evidence>
<sequence length="185" mass="20549">MSRDRAEPSARFDPVTRVLHWVVAVAVISQLLIAAVMVTSLFYQPLLIAIHKPLGLLILVVVIIRLINRLAHRTPAPLATMGRFERFAATASEFLMYGLLLLQPLVGWAVVSASGVPVVIFGNLMLPPIAPNDAVLYGLLERSHRLLAYALLAVFTAHLCAVLFHTLVLRDGLFSRIALWTRRRR</sequence>
<keyword evidence="15" id="KW-1185">Reference proteome</keyword>
<evidence type="ECO:0000256" key="10">
    <source>
        <dbReference type="ARBA" id="ARBA00023136"/>
    </source>
</evidence>
<dbReference type="RefSeq" id="WP_198248152.1">
    <property type="nucleotide sequence ID" value="NZ_CP061169.1"/>
</dbReference>
<proteinExistence type="inferred from homology"/>
<feature type="transmembrane region" description="Helical" evidence="12">
    <location>
        <begin position="146"/>
        <end position="169"/>
    </location>
</feature>
<dbReference type="EMBL" id="CP061169">
    <property type="protein sequence ID" value="QPZ39596.1"/>
    <property type="molecule type" value="Genomic_DNA"/>
</dbReference>
<dbReference type="Gene3D" id="1.20.950.20">
    <property type="entry name" value="Transmembrane di-heme cytochromes, Chain C"/>
    <property type="match status" value="1"/>
</dbReference>
<evidence type="ECO:0000313" key="14">
    <source>
        <dbReference type="EMBL" id="QPZ39596.1"/>
    </source>
</evidence>
<name>A0ABX6YLA8_9MICO</name>
<evidence type="ECO:0000256" key="5">
    <source>
        <dbReference type="ARBA" id="ARBA00022692"/>
    </source>
</evidence>
<dbReference type="PANTHER" id="PTHR30529">
    <property type="entry name" value="CYTOCHROME B561"/>
    <property type="match status" value="1"/>
</dbReference>
<keyword evidence="6" id="KW-0479">Metal-binding</keyword>
<dbReference type="SUPFAM" id="SSF81342">
    <property type="entry name" value="Transmembrane di-heme cytochromes"/>
    <property type="match status" value="1"/>
</dbReference>
<keyword evidence="4" id="KW-0349">Heme</keyword>
<evidence type="ECO:0000256" key="1">
    <source>
        <dbReference type="ARBA" id="ARBA00004651"/>
    </source>
</evidence>
<dbReference type="InterPro" id="IPR052168">
    <property type="entry name" value="Cytochrome_b561_oxidase"/>
</dbReference>
<accession>A0ABX6YLA8</accession>
<feature type="transmembrane region" description="Helical" evidence="12">
    <location>
        <begin position="49"/>
        <end position="67"/>
    </location>
</feature>
<evidence type="ECO:0000313" key="15">
    <source>
        <dbReference type="Proteomes" id="UP000662814"/>
    </source>
</evidence>
<evidence type="ECO:0000256" key="11">
    <source>
        <dbReference type="ARBA" id="ARBA00037975"/>
    </source>
</evidence>
<keyword evidence="5 12" id="KW-0812">Transmembrane</keyword>
<organism evidence="14 15">
    <name type="scientific">Paramicrobacterium chengjingii</name>
    <dbReference type="NCBI Taxonomy" id="2769067"/>
    <lineage>
        <taxon>Bacteria</taxon>
        <taxon>Bacillati</taxon>
        <taxon>Actinomycetota</taxon>
        <taxon>Actinomycetes</taxon>
        <taxon>Micrococcales</taxon>
        <taxon>Microbacteriaceae</taxon>
        <taxon>Paramicrobacterium</taxon>
    </lineage>
</organism>
<evidence type="ECO:0000259" key="13">
    <source>
        <dbReference type="Pfam" id="PF01292"/>
    </source>
</evidence>
<dbReference type="PANTHER" id="PTHR30529:SF6">
    <property type="entry name" value="BLL0291 PROTEIN"/>
    <property type="match status" value="1"/>
</dbReference>
<protein>
    <submittedName>
        <fullName evidence="14">Cytochrome b</fullName>
    </submittedName>
</protein>
<keyword evidence="7" id="KW-0249">Electron transport</keyword>
<dbReference type="Proteomes" id="UP000662814">
    <property type="component" value="Chromosome"/>
</dbReference>
<evidence type="ECO:0000256" key="6">
    <source>
        <dbReference type="ARBA" id="ARBA00022723"/>
    </source>
</evidence>
<gene>
    <name evidence="14" type="ORF">HCR76_05940</name>
</gene>
<keyword evidence="9" id="KW-0408">Iron</keyword>
<keyword evidence="3" id="KW-1003">Cell membrane</keyword>
<comment type="similarity">
    <text evidence="11">Belongs to the cytochrome b561 family.</text>
</comment>
<reference evidence="14 15" key="1">
    <citation type="submission" date="2020-12" db="EMBL/GenBank/DDBJ databases">
        <title>Microbacterium sp. HY060.</title>
        <authorList>
            <person name="Zhou J."/>
        </authorList>
    </citation>
    <scope>NUCLEOTIDE SEQUENCE [LARGE SCALE GENOMIC DNA]</scope>
    <source>
        <strain evidence="14 15">HY60</strain>
    </source>
</reference>
<keyword evidence="10 12" id="KW-0472">Membrane</keyword>
<keyword evidence="2" id="KW-0813">Transport</keyword>
<feature type="transmembrane region" description="Helical" evidence="12">
    <location>
        <begin position="105"/>
        <end position="126"/>
    </location>
</feature>
<dbReference type="InterPro" id="IPR011577">
    <property type="entry name" value="Cyt_b561_bac/Ni-Hgenase"/>
</dbReference>
<evidence type="ECO:0000256" key="2">
    <source>
        <dbReference type="ARBA" id="ARBA00022448"/>
    </source>
</evidence>
<evidence type="ECO:0000256" key="12">
    <source>
        <dbReference type="SAM" id="Phobius"/>
    </source>
</evidence>